<reference evidence="5" key="3">
    <citation type="submission" date="2025-09" db="UniProtKB">
        <authorList>
            <consortium name="Ensembl"/>
        </authorList>
    </citation>
    <scope>IDENTIFICATION</scope>
    <source>
        <strain evidence="5">broiler</strain>
    </source>
</reference>
<comment type="subcellular location">
    <subcellularLocation>
        <location evidence="1">Cell membrane</location>
        <topology evidence="1">Single-pass type II membrane protein</topology>
    </subcellularLocation>
</comment>
<evidence type="ECO:0000256" key="1">
    <source>
        <dbReference type="ARBA" id="ARBA00004401"/>
    </source>
</evidence>
<evidence type="ECO:0000256" key="2">
    <source>
        <dbReference type="SAM" id="MobiDB-lite"/>
    </source>
</evidence>
<name>A0A8V0XCV9_CHICK</name>
<dbReference type="GeneTree" id="ENSGT00940000162705"/>
<feature type="region of interest" description="Disordered" evidence="2">
    <location>
        <begin position="65"/>
        <end position="93"/>
    </location>
</feature>
<dbReference type="InterPro" id="IPR016187">
    <property type="entry name" value="CTDL_fold"/>
</dbReference>
<dbReference type="AlphaFoldDB" id="A0A8V0XCV9"/>
<gene>
    <name evidence="5" type="primary">YLEC53</name>
</gene>
<feature type="compositionally biased region" description="Basic and acidic residues" evidence="2">
    <location>
        <begin position="18"/>
        <end position="31"/>
    </location>
</feature>
<reference evidence="5" key="2">
    <citation type="submission" date="2025-08" db="UniProtKB">
        <authorList>
            <consortium name="Ensembl"/>
        </authorList>
    </citation>
    <scope>IDENTIFICATION</scope>
    <source>
        <strain evidence="5">broiler</strain>
    </source>
</reference>
<proteinExistence type="predicted"/>
<dbReference type="SMART" id="SM00034">
    <property type="entry name" value="CLECT"/>
    <property type="match status" value="1"/>
</dbReference>
<dbReference type="Gene3D" id="3.10.100.10">
    <property type="entry name" value="Mannose-Binding Protein A, subunit A"/>
    <property type="match status" value="2"/>
</dbReference>
<keyword evidence="6" id="KW-1185">Reference proteome</keyword>
<keyword evidence="3" id="KW-0812">Transmembrane</keyword>
<dbReference type="GO" id="GO:0005886">
    <property type="term" value="C:plasma membrane"/>
    <property type="evidence" value="ECO:0007669"/>
    <property type="project" value="UniProtKB-SubCell"/>
</dbReference>
<feature type="domain" description="C-type lectin" evidence="4">
    <location>
        <begin position="292"/>
        <end position="320"/>
    </location>
</feature>
<dbReference type="PANTHER" id="PTHR45710:SF35">
    <property type="entry name" value="C-TYPE LECTIN DOMAIN FAMILY 2 MEMBER D"/>
    <property type="match status" value="1"/>
</dbReference>
<evidence type="ECO:0000313" key="6">
    <source>
        <dbReference type="Proteomes" id="UP000000539"/>
    </source>
</evidence>
<dbReference type="SUPFAM" id="SSF56436">
    <property type="entry name" value="C-type lectin-like"/>
    <property type="match status" value="2"/>
</dbReference>
<dbReference type="InterPro" id="IPR001304">
    <property type="entry name" value="C-type_lectin-like"/>
</dbReference>
<dbReference type="InterPro" id="IPR016186">
    <property type="entry name" value="C-type_lectin-like/link_sf"/>
</dbReference>
<feature type="region of interest" description="Disordered" evidence="2">
    <location>
        <begin position="1"/>
        <end position="51"/>
    </location>
</feature>
<accession>A0A8V0XCV9</accession>
<dbReference type="GlyGen" id="A0A8V0XCV9">
    <property type="glycosylation" value="1 site"/>
</dbReference>
<evidence type="ECO:0000256" key="3">
    <source>
        <dbReference type="SAM" id="Phobius"/>
    </source>
</evidence>
<keyword evidence="3" id="KW-1133">Transmembrane helix</keyword>
<evidence type="ECO:0000259" key="4">
    <source>
        <dbReference type="PROSITE" id="PS50041"/>
    </source>
</evidence>
<protein>
    <recommendedName>
        <fullName evidence="4">C-type lectin domain-containing protein</fullName>
    </recommendedName>
</protein>
<sequence>MQSVQIPILKHKVSTPAEGERLNHFSEHKAAPEPTAHQRRRIPTSSDPQLPEEDVQILLLESNTSTPAMGEGDQQETFSEHQAAPEPLGQSGGHQWGSWCHGMGRRTSCVQLIAVHAALGALILMLVVLVISTVCRRAPIPPFSAFGHACPNAWVGFQGKCYYFSKEENDWNSSREHCSAHGASLATIGSAEEMVRWGHEPKALGKAPGWGDVTAPHPSRIHLGDVPRCAPPGAALVPWKPKQASSMQQNAAPCSLLEPEMWVGQMLKPPDIQHSLPLKDFMMRFQGPANCWIGLHREEEDAQWTWSDGTAFTNWSVCMSSCPGHDFPRALFGMGTFSWCHSRGLPWPARLRLGAPP</sequence>
<keyword evidence="3" id="KW-0472">Membrane</keyword>
<dbReference type="PANTHER" id="PTHR45710">
    <property type="entry name" value="C-TYPE LECTIN DOMAIN-CONTAINING PROTEIN 180"/>
    <property type="match status" value="1"/>
</dbReference>
<reference evidence="5" key="1">
    <citation type="submission" date="2020-11" db="EMBL/GenBank/DDBJ databases">
        <title>Gallus gallus (Chicken) genome, bGalGal1, GRCg7b, maternal haplotype autosomes + Z &amp; W.</title>
        <authorList>
            <person name="Warren W."/>
            <person name="Formenti G."/>
            <person name="Fedrigo O."/>
            <person name="Haase B."/>
            <person name="Mountcastle J."/>
            <person name="Balacco J."/>
            <person name="Tracey A."/>
            <person name="Schneider V."/>
            <person name="Okimoto R."/>
            <person name="Cheng H."/>
            <person name="Hawken R."/>
            <person name="Howe K."/>
            <person name="Jarvis E.D."/>
        </authorList>
    </citation>
    <scope>NUCLEOTIDE SEQUENCE [LARGE SCALE GENOMIC DNA]</scope>
    <source>
        <strain evidence="5">Broiler</strain>
    </source>
</reference>
<feature type="transmembrane region" description="Helical" evidence="3">
    <location>
        <begin position="112"/>
        <end position="134"/>
    </location>
</feature>
<dbReference type="PROSITE" id="PS50041">
    <property type="entry name" value="C_TYPE_LECTIN_2"/>
    <property type="match status" value="1"/>
</dbReference>
<dbReference type="Ensembl" id="ENSGALT00010005588.1">
    <property type="protein sequence ID" value="ENSGALP00010003427.1"/>
    <property type="gene ID" value="ENSGALG00010002429.1"/>
</dbReference>
<organism evidence="5 6">
    <name type="scientific">Gallus gallus</name>
    <name type="common">Chicken</name>
    <dbReference type="NCBI Taxonomy" id="9031"/>
    <lineage>
        <taxon>Eukaryota</taxon>
        <taxon>Metazoa</taxon>
        <taxon>Chordata</taxon>
        <taxon>Craniata</taxon>
        <taxon>Vertebrata</taxon>
        <taxon>Euteleostomi</taxon>
        <taxon>Archelosauria</taxon>
        <taxon>Archosauria</taxon>
        <taxon>Dinosauria</taxon>
        <taxon>Saurischia</taxon>
        <taxon>Theropoda</taxon>
        <taxon>Coelurosauria</taxon>
        <taxon>Aves</taxon>
        <taxon>Neognathae</taxon>
        <taxon>Galloanserae</taxon>
        <taxon>Galliformes</taxon>
        <taxon>Phasianidae</taxon>
        <taxon>Phasianinae</taxon>
        <taxon>Gallus</taxon>
    </lineage>
</organism>
<dbReference type="InterPro" id="IPR050828">
    <property type="entry name" value="C-type_lectin/matrix_domain"/>
</dbReference>
<dbReference type="Proteomes" id="UP000000539">
    <property type="component" value="Chromosome 16"/>
</dbReference>
<evidence type="ECO:0000313" key="5">
    <source>
        <dbReference type="Ensembl" id="ENSGALP00010003427.1"/>
    </source>
</evidence>